<dbReference type="PANTHER" id="PTHR33402:SF22">
    <property type="entry name" value="VQ MOTIF-CONTAINING PROTEIN 31"/>
    <property type="match status" value="1"/>
</dbReference>
<gene>
    <name evidence="6" type="ORF">RJ639_038075</name>
</gene>
<reference evidence="6" key="1">
    <citation type="submission" date="2022-12" db="EMBL/GenBank/DDBJ databases">
        <title>Draft genome assemblies for two species of Escallonia (Escalloniales).</title>
        <authorList>
            <person name="Chanderbali A."/>
            <person name="Dervinis C."/>
            <person name="Anghel I."/>
            <person name="Soltis D."/>
            <person name="Soltis P."/>
            <person name="Zapata F."/>
        </authorList>
    </citation>
    <scope>NUCLEOTIDE SEQUENCE</scope>
    <source>
        <strain evidence="6">UCBG64.0493</strain>
        <tissue evidence="6">Leaf</tissue>
    </source>
</reference>
<dbReference type="InterPro" id="IPR008889">
    <property type="entry name" value="VQ"/>
</dbReference>
<evidence type="ECO:0000256" key="4">
    <source>
        <dbReference type="SAM" id="MobiDB-lite"/>
    </source>
</evidence>
<dbReference type="Proteomes" id="UP001188597">
    <property type="component" value="Unassembled WGS sequence"/>
</dbReference>
<accession>A0AA89BDQ4</accession>
<feature type="domain" description="VQ" evidence="5">
    <location>
        <begin position="18"/>
        <end position="38"/>
    </location>
</feature>
<evidence type="ECO:0000256" key="2">
    <source>
        <dbReference type="ARBA" id="ARBA00022553"/>
    </source>
</evidence>
<dbReference type="EMBL" id="JAVXUP010000408">
    <property type="protein sequence ID" value="KAK3028696.1"/>
    <property type="molecule type" value="Genomic_DNA"/>
</dbReference>
<protein>
    <recommendedName>
        <fullName evidence="5">VQ domain-containing protein</fullName>
    </recommendedName>
</protein>
<feature type="region of interest" description="Disordered" evidence="4">
    <location>
        <begin position="34"/>
        <end position="166"/>
    </location>
</feature>
<dbReference type="GO" id="GO:0005634">
    <property type="term" value="C:nucleus"/>
    <property type="evidence" value="ECO:0007669"/>
    <property type="project" value="UniProtKB-SubCell"/>
</dbReference>
<evidence type="ECO:0000313" key="7">
    <source>
        <dbReference type="Proteomes" id="UP001188597"/>
    </source>
</evidence>
<comment type="caution">
    <text evidence="6">The sequence shown here is derived from an EMBL/GenBank/DDBJ whole genome shotgun (WGS) entry which is preliminary data.</text>
</comment>
<evidence type="ECO:0000313" key="6">
    <source>
        <dbReference type="EMBL" id="KAK3028696.1"/>
    </source>
</evidence>
<dbReference type="AlphaFoldDB" id="A0AA89BDQ4"/>
<evidence type="ECO:0000256" key="1">
    <source>
        <dbReference type="ARBA" id="ARBA00004123"/>
    </source>
</evidence>
<proteinExistence type="predicted"/>
<evidence type="ECO:0000259" key="5">
    <source>
        <dbReference type="Pfam" id="PF05678"/>
    </source>
</evidence>
<keyword evidence="2" id="KW-0597">Phosphoprotein</keyword>
<name>A0AA89BDQ4_9ASTE</name>
<keyword evidence="3" id="KW-0539">Nucleus</keyword>
<feature type="compositionally biased region" description="Polar residues" evidence="4">
    <location>
        <begin position="94"/>
        <end position="111"/>
    </location>
</feature>
<feature type="compositionally biased region" description="Polar residues" evidence="4">
    <location>
        <begin position="126"/>
        <end position="145"/>
    </location>
</feature>
<dbReference type="InterPro" id="IPR039611">
    <property type="entry name" value="VQ_4/11/13/19/31/33"/>
</dbReference>
<dbReference type="Pfam" id="PF05678">
    <property type="entry name" value="VQ"/>
    <property type="match status" value="1"/>
</dbReference>
<dbReference type="PANTHER" id="PTHR33402">
    <property type="entry name" value="VQ MOTIF-CONTAINING PROTEIN 11-LIKE"/>
    <property type="match status" value="1"/>
</dbReference>
<organism evidence="6 7">
    <name type="scientific">Escallonia herrerae</name>
    <dbReference type="NCBI Taxonomy" id="1293975"/>
    <lineage>
        <taxon>Eukaryota</taxon>
        <taxon>Viridiplantae</taxon>
        <taxon>Streptophyta</taxon>
        <taxon>Embryophyta</taxon>
        <taxon>Tracheophyta</taxon>
        <taxon>Spermatophyta</taxon>
        <taxon>Magnoliopsida</taxon>
        <taxon>eudicotyledons</taxon>
        <taxon>Gunneridae</taxon>
        <taxon>Pentapetalae</taxon>
        <taxon>asterids</taxon>
        <taxon>campanulids</taxon>
        <taxon>Escalloniales</taxon>
        <taxon>Escalloniaceae</taxon>
        <taxon>Escallonia</taxon>
    </lineage>
</organism>
<keyword evidence="7" id="KW-1185">Reference proteome</keyword>
<evidence type="ECO:0000256" key="3">
    <source>
        <dbReference type="ARBA" id="ARBA00023242"/>
    </source>
</evidence>
<comment type="subcellular location">
    <subcellularLocation>
        <location evidence="1">Nucleus</location>
    </subcellularLocation>
</comment>
<sequence>MEETTKSGSQSPVGSHLHATTYVHADPSCFRDVVHRLTAGPPENKDATPPRENNASTAMAKDDNAGTCQNNNKTRNFRKSNLHERRPTLHITKPENQFLQSGSSFPFSSAGQPPHASVPNHPQWYGSISPSMPRNSYPGTTNIRSPLSRASPRKRESPIPDLNVAEEEKAIKERRFYLHPSPRSKPGYTEPELLTLFPHTFPNATDNKK</sequence>